<dbReference type="Proteomes" id="UP000030854">
    <property type="component" value="Unassembled WGS sequence"/>
</dbReference>
<dbReference type="EC" id="3.4.16.-" evidence="6"/>
<keyword evidence="5" id="KW-0325">Glycoprotein</keyword>
<dbReference type="GO" id="GO:0006508">
    <property type="term" value="P:proteolysis"/>
    <property type="evidence" value="ECO:0007669"/>
    <property type="project" value="UniProtKB-KW"/>
</dbReference>
<dbReference type="PRINTS" id="PR00724">
    <property type="entry name" value="CRBOXYPTASEC"/>
</dbReference>
<dbReference type="EMBL" id="JNVN01001999">
    <property type="protein sequence ID" value="KHJ32536.1"/>
    <property type="molecule type" value="Genomic_DNA"/>
</dbReference>
<dbReference type="MEROPS" id="S10.008"/>
<dbReference type="STRING" id="52586.A0A0B1P6F7"/>
<gene>
    <name evidence="7" type="ORF">EV44_g0119</name>
</gene>
<comment type="similarity">
    <text evidence="1 6">Belongs to the peptidase S10 family.</text>
</comment>
<dbReference type="Gene3D" id="1.10.287.410">
    <property type="match status" value="1"/>
</dbReference>
<feature type="chain" id="PRO_5005110164" description="Carboxypeptidase" evidence="6">
    <location>
        <begin position="18"/>
        <end position="474"/>
    </location>
</feature>
<dbReference type="PANTHER" id="PTHR11802">
    <property type="entry name" value="SERINE PROTEASE FAMILY S10 SERINE CARBOXYPEPTIDASE"/>
    <property type="match status" value="1"/>
</dbReference>
<organism evidence="7 8">
    <name type="scientific">Uncinula necator</name>
    <name type="common">Grape powdery mildew</name>
    <dbReference type="NCBI Taxonomy" id="52586"/>
    <lineage>
        <taxon>Eukaryota</taxon>
        <taxon>Fungi</taxon>
        <taxon>Dikarya</taxon>
        <taxon>Ascomycota</taxon>
        <taxon>Pezizomycotina</taxon>
        <taxon>Leotiomycetes</taxon>
        <taxon>Erysiphales</taxon>
        <taxon>Erysiphaceae</taxon>
        <taxon>Erysiphe</taxon>
    </lineage>
</organism>
<keyword evidence="2 6" id="KW-0121">Carboxypeptidase</keyword>
<proteinExistence type="inferred from homology"/>
<dbReference type="HOGENOM" id="CLU_008523_10_3_1"/>
<dbReference type="GO" id="GO:0004185">
    <property type="term" value="F:serine-type carboxypeptidase activity"/>
    <property type="evidence" value="ECO:0007669"/>
    <property type="project" value="UniProtKB-UniRule"/>
</dbReference>
<keyword evidence="4 6" id="KW-0378">Hydrolase</keyword>
<dbReference type="PANTHER" id="PTHR11802:SF453">
    <property type="entry name" value="S1, PUTATIVE-RELATED"/>
    <property type="match status" value="1"/>
</dbReference>
<keyword evidence="3 6" id="KW-0645">Protease</keyword>
<evidence type="ECO:0000256" key="6">
    <source>
        <dbReference type="RuleBase" id="RU361156"/>
    </source>
</evidence>
<dbReference type="SMR" id="A0A0B1P6F7"/>
<dbReference type="InterPro" id="IPR029058">
    <property type="entry name" value="AB_hydrolase_fold"/>
</dbReference>
<dbReference type="PROSITE" id="PS00560">
    <property type="entry name" value="CARBOXYPEPT_SER_HIS"/>
    <property type="match status" value="1"/>
</dbReference>
<protein>
    <recommendedName>
        <fullName evidence="6">Carboxypeptidase</fullName>
        <ecNumber evidence="6">3.4.16.-</ecNumber>
    </recommendedName>
</protein>
<name>A0A0B1P6F7_UNCNE</name>
<dbReference type="InterPro" id="IPR033124">
    <property type="entry name" value="Ser_caboxypep_his_AS"/>
</dbReference>
<evidence type="ECO:0000313" key="8">
    <source>
        <dbReference type="Proteomes" id="UP000030854"/>
    </source>
</evidence>
<evidence type="ECO:0000313" key="7">
    <source>
        <dbReference type="EMBL" id="KHJ32536.1"/>
    </source>
</evidence>
<dbReference type="SUPFAM" id="SSF53474">
    <property type="entry name" value="alpha/beta-Hydrolases"/>
    <property type="match status" value="1"/>
</dbReference>
<evidence type="ECO:0000256" key="5">
    <source>
        <dbReference type="ARBA" id="ARBA00023180"/>
    </source>
</evidence>
<dbReference type="Gene3D" id="3.40.50.1820">
    <property type="entry name" value="alpha/beta hydrolase"/>
    <property type="match status" value="1"/>
</dbReference>
<comment type="caution">
    <text evidence="7">The sequence shown here is derived from an EMBL/GenBank/DDBJ whole genome shotgun (WGS) entry which is preliminary data.</text>
</comment>
<dbReference type="OMA" id="AAPYVWK"/>
<dbReference type="InterPro" id="IPR001563">
    <property type="entry name" value="Peptidase_S10"/>
</dbReference>
<evidence type="ECO:0000256" key="1">
    <source>
        <dbReference type="ARBA" id="ARBA00009431"/>
    </source>
</evidence>
<feature type="signal peptide" evidence="6">
    <location>
        <begin position="1"/>
        <end position="17"/>
    </location>
</feature>
<dbReference type="InterPro" id="IPR018202">
    <property type="entry name" value="Ser_caboxypep_ser_AS"/>
</dbReference>
<reference evidence="7 8" key="1">
    <citation type="journal article" date="2014" name="BMC Genomics">
        <title>Adaptive genomic structural variation in the grape powdery mildew pathogen, Erysiphe necator.</title>
        <authorList>
            <person name="Jones L."/>
            <person name="Riaz S."/>
            <person name="Morales-Cruz A."/>
            <person name="Amrine K.C."/>
            <person name="McGuire B."/>
            <person name="Gubler W.D."/>
            <person name="Walker M.A."/>
            <person name="Cantu D."/>
        </authorList>
    </citation>
    <scope>NUCLEOTIDE SEQUENCE [LARGE SCALE GENOMIC DNA]</scope>
    <source>
        <strain evidence="8">c</strain>
    </source>
</reference>
<dbReference type="GO" id="GO:0000324">
    <property type="term" value="C:fungal-type vacuole"/>
    <property type="evidence" value="ECO:0007669"/>
    <property type="project" value="TreeGrafter"/>
</dbReference>
<keyword evidence="8" id="KW-1185">Reference proteome</keyword>
<sequence>MFIYSLLFILLSLSVNAKTFSAHLNDKRSSYKENEVIRTIFKHDATGATIDYVTNSGICETTPGVNQYSGYLSVGTNENMWFWFFEARNRPTTAPLSVWFNGGPGCSSMVGLFQENGPCHFENGSDEPSLNPYSWNEYSNMLYIDQPIGVGFSYGENNVNSTTSSAVLVWKLVQAFYAQFPQYENRTFGVFTESYGGHYGPEFVSYFQSQNMAIKDGRIKAQVIDVKVLAINNGWYDSAIQTKALIDYAYKNNYRPLINSTEYNEYIDVYNKHCLPALQNCTSKVGQDASCAFAFDTCSNYVEGPILNTKDFGIYDVRAPRDDPNPITTYLKYLNSSQVVNAIGAKVSYTECANDLFEKFSETGDNARSYISTLSSVVQSGVKTLIWAGDADWICNWYGGLDVAQNINYSESTNFKTQKSANYTINGKVGGEFKTAGNLSWLRVYGGGHEVPYYQPELALQVFRQMFELGILNT</sequence>
<evidence type="ECO:0000256" key="4">
    <source>
        <dbReference type="ARBA" id="ARBA00022801"/>
    </source>
</evidence>
<evidence type="ECO:0000256" key="3">
    <source>
        <dbReference type="ARBA" id="ARBA00022670"/>
    </source>
</evidence>
<dbReference type="PROSITE" id="PS00131">
    <property type="entry name" value="CARBOXYPEPT_SER_SER"/>
    <property type="match status" value="1"/>
</dbReference>
<accession>A0A0B1P6F7</accession>
<evidence type="ECO:0000256" key="2">
    <source>
        <dbReference type="ARBA" id="ARBA00022645"/>
    </source>
</evidence>
<dbReference type="Pfam" id="PF00450">
    <property type="entry name" value="Peptidase_S10"/>
    <property type="match status" value="1"/>
</dbReference>
<dbReference type="AlphaFoldDB" id="A0A0B1P6F7"/>
<keyword evidence="6" id="KW-0732">Signal</keyword>